<evidence type="ECO:0000313" key="11">
    <source>
        <dbReference type="Proteomes" id="UP001165063"/>
    </source>
</evidence>
<evidence type="ECO:0000256" key="6">
    <source>
        <dbReference type="ARBA" id="ARBA00023163"/>
    </source>
</evidence>
<protein>
    <submittedName>
        <fullName evidence="10">Unnamed protein product</fullName>
    </submittedName>
</protein>
<evidence type="ECO:0000256" key="4">
    <source>
        <dbReference type="ARBA" id="ARBA00023015"/>
    </source>
</evidence>
<feature type="region of interest" description="Disordered" evidence="8">
    <location>
        <begin position="1"/>
        <end position="39"/>
    </location>
</feature>
<dbReference type="AlphaFoldDB" id="A0A9W6Z162"/>
<dbReference type="GO" id="GO:0045944">
    <property type="term" value="P:positive regulation of transcription by RNA polymerase II"/>
    <property type="evidence" value="ECO:0007669"/>
    <property type="project" value="TreeGrafter"/>
</dbReference>
<sequence length="538" mass="61638">MSDIQTASADKSDHPSSAETQQQQKTQHSALSNPASTATTVATNKRTRFACQRCRKRKRRCDGIPNVKPCSSCLKAKENCSILFNRQDDQKYIKSLEEKIKYLEGIIIDAKNNTLNTVVTKSPVLSHSPVRQVSASPNPQQPVDDNLEDDIVRGASYLTFGKPSEFLSTIAGFNLSFLLKTTLRKSRLQGKEDSFNMRSPPFSASSSPLSSNNEDDSSRRKKRRLSVNKKEGWKDLIENEELCHTLISAFIENQYSRFPVIPKQRLFELNDDRSRLLTKVVHDRDTNVNRFILLMVYAIALRLFNIAGWKKTVQKQPYASEDLYDEAMKSLNCVTSEIDTSSVVCLLLVALYTMRSANPLPVWHLMSFVVRFCIELGMNRKEIQPISKENLFATVERRRLFWHVYLLERAICFHTGRPFSISDSDIDVELPFNIDSDIVDNDKLYELIYEKPELMDTKTVITDMSMAICNIEIRRLDSLVQHSIYRVDSELSSHNLLAEVRKKNNRLNLWQAGLPQFEDLNSQLFITLIVPKHVELFA</sequence>
<dbReference type="EMBL" id="BSXU01003728">
    <property type="protein sequence ID" value="GMG40376.1"/>
    <property type="molecule type" value="Genomic_DNA"/>
</dbReference>
<dbReference type="Proteomes" id="UP001165063">
    <property type="component" value="Unassembled WGS sequence"/>
</dbReference>
<evidence type="ECO:0000256" key="1">
    <source>
        <dbReference type="ARBA" id="ARBA00004123"/>
    </source>
</evidence>
<evidence type="ECO:0000313" key="10">
    <source>
        <dbReference type="EMBL" id="GMG40376.1"/>
    </source>
</evidence>
<gene>
    <name evidence="10" type="ORF">Amon01_000614200</name>
</gene>
<dbReference type="PROSITE" id="PS00463">
    <property type="entry name" value="ZN2_CY6_FUNGAL_1"/>
    <property type="match status" value="1"/>
</dbReference>
<feature type="compositionally biased region" description="Low complexity" evidence="8">
    <location>
        <begin position="199"/>
        <end position="212"/>
    </location>
</feature>
<keyword evidence="3" id="KW-0862">Zinc</keyword>
<keyword evidence="5" id="KW-0238">DNA-binding</keyword>
<evidence type="ECO:0000256" key="2">
    <source>
        <dbReference type="ARBA" id="ARBA00022723"/>
    </source>
</evidence>
<dbReference type="Gene3D" id="4.10.240.10">
    <property type="entry name" value="Zn(2)-C6 fungal-type DNA-binding domain"/>
    <property type="match status" value="1"/>
</dbReference>
<dbReference type="GO" id="GO:0008270">
    <property type="term" value="F:zinc ion binding"/>
    <property type="evidence" value="ECO:0007669"/>
    <property type="project" value="InterPro"/>
</dbReference>
<dbReference type="GO" id="GO:0043565">
    <property type="term" value="F:sequence-specific DNA binding"/>
    <property type="evidence" value="ECO:0007669"/>
    <property type="project" value="TreeGrafter"/>
</dbReference>
<comment type="caution">
    <text evidence="10">The sequence shown here is derived from an EMBL/GenBank/DDBJ whole genome shotgun (WGS) entry which is preliminary data.</text>
</comment>
<dbReference type="PANTHER" id="PTHR47782">
    <property type="entry name" value="ZN(II)2CYS6 TRANSCRIPTION FACTOR (EUROFUNG)-RELATED"/>
    <property type="match status" value="1"/>
</dbReference>
<dbReference type="Pfam" id="PF04082">
    <property type="entry name" value="Fungal_trans"/>
    <property type="match status" value="1"/>
</dbReference>
<keyword evidence="11" id="KW-1185">Reference proteome</keyword>
<proteinExistence type="predicted"/>
<dbReference type="SUPFAM" id="SSF57701">
    <property type="entry name" value="Zn2/Cys6 DNA-binding domain"/>
    <property type="match status" value="1"/>
</dbReference>
<dbReference type="InterPro" id="IPR001138">
    <property type="entry name" value="Zn2Cys6_DnaBD"/>
</dbReference>
<feature type="region of interest" description="Disordered" evidence="8">
    <location>
        <begin position="189"/>
        <end position="224"/>
    </location>
</feature>
<evidence type="ECO:0000256" key="7">
    <source>
        <dbReference type="ARBA" id="ARBA00023242"/>
    </source>
</evidence>
<evidence type="ECO:0000259" key="9">
    <source>
        <dbReference type="PROSITE" id="PS50048"/>
    </source>
</evidence>
<evidence type="ECO:0000256" key="3">
    <source>
        <dbReference type="ARBA" id="ARBA00022833"/>
    </source>
</evidence>
<dbReference type="GO" id="GO:0000981">
    <property type="term" value="F:DNA-binding transcription factor activity, RNA polymerase II-specific"/>
    <property type="evidence" value="ECO:0007669"/>
    <property type="project" value="InterPro"/>
</dbReference>
<dbReference type="InterPro" id="IPR052202">
    <property type="entry name" value="Yeast_MetPath_Reg"/>
</dbReference>
<keyword evidence="4" id="KW-0805">Transcription regulation</keyword>
<dbReference type="PANTHER" id="PTHR47782:SF12">
    <property type="entry name" value="ZN(II)2CYS6 TRANSCRIPTION FACTOR (EUROFUNG)"/>
    <property type="match status" value="1"/>
</dbReference>
<dbReference type="GO" id="GO:0006351">
    <property type="term" value="P:DNA-templated transcription"/>
    <property type="evidence" value="ECO:0007669"/>
    <property type="project" value="InterPro"/>
</dbReference>
<keyword evidence="7" id="KW-0539">Nucleus</keyword>
<dbReference type="Pfam" id="PF00172">
    <property type="entry name" value="Zn_clus"/>
    <property type="match status" value="1"/>
</dbReference>
<name>A0A9W6Z162_AMBMO</name>
<dbReference type="OrthoDB" id="2399539at2759"/>
<evidence type="ECO:0000256" key="8">
    <source>
        <dbReference type="SAM" id="MobiDB-lite"/>
    </source>
</evidence>
<dbReference type="PROSITE" id="PS50048">
    <property type="entry name" value="ZN2_CY6_FUNGAL_2"/>
    <property type="match status" value="1"/>
</dbReference>
<organism evidence="10 11">
    <name type="scientific">Ambrosiozyma monospora</name>
    <name type="common">Yeast</name>
    <name type="synonym">Endomycopsis monosporus</name>
    <dbReference type="NCBI Taxonomy" id="43982"/>
    <lineage>
        <taxon>Eukaryota</taxon>
        <taxon>Fungi</taxon>
        <taxon>Dikarya</taxon>
        <taxon>Ascomycota</taxon>
        <taxon>Saccharomycotina</taxon>
        <taxon>Pichiomycetes</taxon>
        <taxon>Pichiales</taxon>
        <taxon>Pichiaceae</taxon>
        <taxon>Ambrosiozyma</taxon>
    </lineage>
</organism>
<dbReference type="InterPro" id="IPR007219">
    <property type="entry name" value="XnlR_reg_dom"/>
</dbReference>
<comment type="subcellular location">
    <subcellularLocation>
        <location evidence="1">Nucleus</location>
    </subcellularLocation>
</comment>
<dbReference type="InterPro" id="IPR036864">
    <property type="entry name" value="Zn2-C6_fun-type_DNA-bd_sf"/>
</dbReference>
<evidence type="ECO:0000256" key="5">
    <source>
        <dbReference type="ARBA" id="ARBA00023125"/>
    </source>
</evidence>
<dbReference type="CDD" id="cd12148">
    <property type="entry name" value="fungal_TF_MHR"/>
    <property type="match status" value="1"/>
</dbReference>
<feature type="domain" description="Zn(2)-C6 fungal-type" evidence="9">
    <location>
        <begin position="50"/>
        <end position="82"/>
    </location>
</feature>
<reference evidence="10" key="1">
    <citation type="submission" date="2023-04" db="EMBL/GenBank/DDBJ databases">
        <title>Ambrosiozyma monospora NBRC 1965.</title>
        <authorList>
            <person name="Ichikawa N."/>
            <person name="Sato H."/>
            <person name="Tonouchi N."/>
        </authorList>
    </citation>
    <scope>NUCLEOTIDE SEQUENCE</scope>
    <source>
        <strain evidence="10">NBRC 1965</strain>
    </source>
</reference>
<dbReference type="SMART" id="SM00906">
    <property type="entry name" value="Fungal_trans"/>
    <property type="match status" value="1"/>
</dbReference>
<dbReference type="GO" id="GO:0005634">
    <property type="term" value="C:nucleus"/>
    <property type="evidence" value="ECO:0007669"/>
    <property type="project" value="UniProtKB-SubCell"/>
</dbReference>
<dbReference type="SMART" id="SM00066">
    <property type="entry name" value="GAL4"/>
    <property type="match status" value="1"/>
</dbReference>
<feature type="compositionally biased region" description="Polar residues" evidence="8">
    <location>
        <begin position="17"/>
        <end position="39"/>
    </location>
</feature>
<keyword evidence="6" id="KW-0804">Transcription</keyword>
<accession>A0A9W6Z162</accession>
<keyword evidence="2" id="KW-0479">Metal-binding</keyword>